<sequence length="163" mass="17329">MGNITENKLNTVIIAADLTAINASITTITAKLPAGSLTEDQRGGLKAIDVTNKVFVEDVIIEMGVSGTGIIPAFINQAFIQNDLTLFQQLDVLDASISNLCQKIADLKRICGDEAYTAALAVYRIYDGANQAGVPGAKQAYDKLKSRFDAQGNAGRKTDPPIV</sequence>
<dbReference type="OrthoDB" id="1353650at2"/>
<gene>
    <name evidence="1" type="ORF">FNW21_02510</name>
</gene>
<evidence type="ECO:0000313" key="2">
    <source>
        <dbReference type="Proteomes" id="UP000316371"/>
    </source>
</evidence>
<dbReference type="AlphaFoldDB" id="A0A553EAV4"/>
<dbReference type="RefSeq" id="WP_144255170.1">
    <property type="nucleotide sequence ID" value="NZ_VJZT01000002.1"/>
</dbReference>
<keyword evidence="2" id="KW-1185">Reference proteome</keyword>
<dbReference type="Proteomes" id="UP000316371">
    <property type="component" value="Unassembled WGS sequence"/>
</dbReference>
<proteinExistence type="predicted"/>
<name>A0A553EAV4_9FLAO</name>
<dbReference type="EMBL" id="VJZT01000002">
    <property type="protein sequence ID" value="TRX42160.1"/>
    <property type="molecule type" value="Genomic_DNA"/>
</dbReference>
<evidence type="ECO:0000313" key="1">
    <source>
        <dbReference type="EMBL" id="TRX42160.1"/>
    </source>
</evidence>
<organism evidence="1 2">
    <name type="scientific">Flavobacterium restrictum</name>
    <dbReference type="NCBI Taxonomy" id="2594428"/>
    <lineage>
        <taxon>Bacteria</taxon>
        <taxon>Pseudomonadati</taxon>
        <taxon>Bacteroidota</taxon>
        <taxon>Flavobacteriia</taxon>
        <taxon>Flavobacteriales</taxon>
        <taxon>Flavobacteriaceae</taxon>
        <taxon>Flavobacterium</taxon>
    </lineage>
</organism>
<comment type="caution">
    <text evidence="1">The sequence shown here is derived from an EMBL/GenBank/DDBJ whole genome shotgun (WGS) entry which is preliminary data.</text>
</comment>
<protein>
    <submittedName>
        <fullName evidence="1">Uncharacterized protein</fullName>
    </submittedName>
</protein>
<reference evidence="1 2" key="1">
    <citation type="submission" date="2019-07" db="EMBL/GenBank/DDBJ databases">
        <title>Novel species of Flavobacterium.</title>
        <authorList>
            <person name="Liu Q."/>
            <person name="Xin Y.-H."/>
        </authorList>
    </citation>
    <scope>NUCLEOTIDE SEQUENCE [LARGE SCALE GENOMIC DNA]</scope>
    <source>
        <strain evidence="1 2">LB1R34</strain>
    </source>
</reference>
<accession>A0A553EAV4</accession>